<evidence type="ECO:0000313" key="3">
    <source>
        <dbReference type="EMBL" id="EFA76589.1"/>
    </source>
</evidence>
<dbReference type="Proteomes" id="UP000001396">
    <property type="component" value="Unassembled WGS sequence"/>
</dbReference>
<dbReference type="InterPro" id="IPR029274">
    <property type="entry name" value="DUF4615"/>
</dbReference>
<dbReference type="AlphaFoldDB" id="D3BQ38"/>
<comment type="caution">
    <text evidence="3">The sequence shown here is derived from an EMBL/GenBank/DDBJ whole genome shotgun (WGS) entry which is preliminary data.</text>
</comment>
<dbReference type="Pfam" id="PF15393">
    <property type="entry name" value="DUF4615"/>
    <property type="match status" value="1"/>
</dbReference>
<dbReference type="RefSeq" id="XP_020428721.1">
    <property type="nucleotide sequence ID" value="XM_020581136.1"/>
</dbReference>
<feature type="region of interest" description="Disordered" evidence="2">
    <location>
        <begin position="149"/>
        <end position="186"/>
    </location>
</feature>
<dbReference type="GeneID" id="31365829"/>
<accession>D3BQ38</accession>
<feature type="region of interest" description="Disordered" evidence="2">
    <location>
        <begin position="39"/>
        <end position="69"/>
    </location>
</feature>
<dbReference type="InParanoid" id="D3BQ38"/>
<proteinExistence type="inferred from homology"/>
<evidence type="ECO:0000256" key="1">
    <source>
        <dbReference type="ARBA" id="ARBA00005707"/>
    </source>
</evidence>
<dbReference type="PANTHER" id="PTHR13602">
    <property type="entry name" value="UPF0488 PROTEIN C8ORF33"/>
    <property type="match status" value="1"/>
</dbReference>
<evidence type="ECO:0000313" key="4">
    <source>
        <dbReference type="Proteomes" id="UP000001396"/>
    </source>
</evidence>
<name>D3BQ38_HETP5</name>
<reference evidence="3 4" key="1">
    <citation type="journal article" date="2011" name="Genome Res.">
        <title>Phylogeny-wide analysis of social amoeba genomes highlights ancient origins for complex intercellular communication.</title>
        <authorList>
            <person name="Heidel A.J."/>
            <person name="Lawal H.M."/>
            <person name="Felder M."/>
            <person name="Schilde C."/>
            <person name="Helps N.R."/>
            <person name="Tunggal B."/>
            <person name="Rivero F."/>
            <person name="John U."/>
            <person name="Schleicher M."/>
            <person name="Eichinger L."/>
            <person name="Platzer M."/>
            <person name="Noegel A.A."/>
            <person name="Schaap P."/>
            <person name="Gloeckner G."/>
        </authorList>
    </citation>
    <scope>NUCLEOTIDE SEQUENCE [LARGE SCALE GENOMIC DNA]</scope>
    <source>
        <strain evidence="4">ATCC 26659 / Pp 5 / PN500</strain>
    </source>
</reference>
<comment type="similarity">
    <text evidence="1">Belongs to the UPF0488 family.</text>
</comment>
<organism evidence="3 4">
    <name type="scientific">Heterostelium pallidum (strain ATCC 26659 / Pp 5 / PN500)</name>
    <name type="common">Cellular slime mold</name>
    <name type="synonym">Polysphondylium pallidum</name>
    <dbReference type="NCBI Taxonomy" id="670386"/>
    <lineage>
        <taxon>Eukaryota</taxon>
        <taxon>Amoebozoa</taxon>
        <taxon>Evosea</taxon>
        <taxon>Eumycetozoa</taxon>
        <taxon>Dictyostelia</taxon>
        <taxon>Acytosteliales</taxon>
        <taxon>Acytosteliaceae</taxon>
        <taxon>Heterostelium</taxon>
    </lineage>
</organism>
<evidence type="ECO:0000256" key="2">
    <source>
        <dbReference type="SAM" id="MobiDB-lite"/>
    </source>
</evidence>
<feature type="compositionally biased region" description="Basic and acidic residues" evidence="2">
    <location>
        <begin position="149"/>
        <end position="169"/>
    </location>
</feature>
<sequence>MNDLHDHILKTTNIMNTDNTTTTPTAVDAATATQVDVAGATDKPKLTKNQKKRLKEKEKKQQAKTEVAADDQLDEETKYQRQLEWAIAQLDLGTQRRDATKEQIEEAQSVIRKLKSKKNTDVQKAHLMHVVFGGKLEKKMKEMPIPESYYEEKAKQEEEKLKLEQEKQQALESNTTTTTTDDTNKN</sequence>
<gene>
    <name evidence="3" type="ORF">PPL_10358</name>
</gene>
<keyword evidence="4" id="KW-1185">Reference proteome</keyword>
<dbReference type="PANTHER" id="PTHR13602:SF2">
    <property type="entry name" value="UPF0488 PROTEIN C8ORF33"/>
    <property type="match status" value="1"/>
</dbReference>
<dbReference type="EMBL" id="ADBJ01000047">
    <property type="protein sequence ID" value="EFA76589.1"/>
    <property type="molecule type" value="Genomic_DNA"/>
</dbReference>
<feature type="compositionally biased region" description="Low complexity" evidence="2">
    <location>
        <begin position="170"/>
        <end position="186"/>
    </location>
</feature>
<protein>
    <submittedName>
        <fullName evidence="3">Uncharacterized protein</fullName>
    </submittedName>
</protein>